<dbReference type="Proteomes" id="UP000180166">
    <property type="component" value="Chromosome"/>
</dbReference>
<dbReference type="PANTHER" id="PTHR34853">
    <property type="match status" value="1"/>
</dbReference>
<evidence type="ECO:0008006" key="6">
    <source>
        <dbReference type="Google" id="ProtNLM"/>
    </source>
</evidence>
<dbReference type="KEGG" id="nsr:NS506_01959"/>
<proteinExistence type="predicted"/>
<dbReference type="EMBL" id="BBYQ01000191">
    <property type="protein sequence ID" value="GAP32912.1"/>
    <property type="molecule type" value="Genomic_DNA"/>
</dbReference>
<reference evidence="3 4" key="2">
    <citation type="journal article" date="2016" name="Genome Announc.">
        <title>Draft Genome Sequence of Erythromycin- and Oxytetracycline-Sensitive Nocardia seriolae Strain U-1 (NBRC 110359).</title>
        <authorList>
            <person name="Imajoh M."/>
            <person name="Sukeda M."/>
            <person name="Shimizu M."/>
            <person name="Yamane J."/>
            <person name="Ohnishi K."/>
            <person name="Oshima S."/>
        </authorList>
    </citation>
    <scope>NUCLEOTIDE SEQUENCE [LARGE SCALE GENOMIC DNA]</scope>
    <source>
        <strain evidence="3 4">U-1</strain>
    </source>
</reference>
<feature type="region of interest" description="Disordered" evidence="1">
    <location>
        <begin position="67"/>
        <end position="91"/>
    </location>
</feature>
<dbReference type="GO" id="GO:0016042">
    <property type="term" value="P:lipid catabolic process"/>
    <property type="evidence" value="ECO:0007669"/>
    <property type="project" value="InterPro"/>
</dbReference>
<evidence type="ECO:0000313" key="3">
    <source>
        <dbReference type="EMBL" id="GAP32912.1"/>
    </source>
</evidence>
<protein>
    <recommendedName>
        <fullName evidence="6">Triacylglycerol lipase</fullName>
    </recommendedName>
</protein>
<evidence type="ECO:0000313" key="4">
    <source>
        <dbReference type="Proteomes" id="UP000037179"/>
    </source>
</evidence>
<evidence type="ECO:0000313" key="2">
    <source>
        <dbReference type="EMBL" id="APA96026.1"/>
    </source>
</evidence>
<keyword evidence="4" id="KW-1185">Reference proteome</keyword>
<name>A0A0B8NQJ3_9NOCA</name>
<dbReference type="EMBL" id="CP017839">
    <property type="protein sequence ID" value="APA96026.1"/>
    <property type="molecule type" value="Genomic_DNA"/>
</dbReference>
<organism evidence="3 4">
    <name type="scientific">Nocardia seriolae</name>
    <dbReference type="NCBI Taxonomy" id="37332"/>
    <lineage>
        <taxon>Bacteria</taxon>
        <taxon>Bacillati</taxon>
        <taxon>Actinomycetota</taxon>
        <taxon>Actinomycetes</taxon>
        <taxon>Mycobacteriales</taxon>
        <taxon>Nocardiaceae</taxon>
        <taxon>Nocardia</taxon>
    </lineage>
</organism>
<gene>
    <name evidence="2" type="ORF">NS506_01959</name>
    <name evidence="3" type="ORF">NSK11_contig00191-0005</name>
</gene>
<dbReference type="InterPro" id="IPR029058">
    <property type="entry name" value="AB_hydrolase_fold"/>
</dbReference>
<dbReference type="AlphaFoldDB" id="A0A0B8NQJ3"/>
<dbReference type="SUPFAM" id="SSF53474">
    <property type="entry name" value="alpha/beta-Hydrolases"/>
    <property type="match status" value="1"/>
</dbReference>
<accession>A0A0B8NQJ3</accession>
<dbReference type="InterPro" id="IPR005152">
    <property type="entry name" value="Lipase_secreted"/>
</dbReference>
<reference evidence="2 5" key="3">
    <citation type="submission" date="2016-10" db="EMBL/GenBank/DDBJ databases">
        <title>Genome sequence of Nocardia seriolae strain EM150506, isolated from Anguila japonica.</title>
        <authorList>
            <person name="Han H.-J."/>
        </authorList>
    </citation>
    <scope>NUCLEOTIDE SEQUENCE [LARGE SCALE GENOMIC DNA]</scope>
    <source>
        <strain evidence="2 5">EM150506</strain>
    </source>
</reference>
<dbReference type="RefSeq" id="WP_052486810.1">
    <property type="nucleotide sequence ID" value="NZ_AP028459.1"/>
</dbReference>
<dbReference type="GeneID" id="93370257"/>
<dbReference type="PANTHER" id="PTHR34853:SF1">
    <property type="entry name" value="LIPASE 5"/>
    <property type="match status" value="1"/>
</dbReference>
<evidence type="ECO:0000256" key="1">
    <source>
        <dbReference type="SAM" id="MobiDB-lite"/>
    </source>
</evidence>
<reference evidence="4" key="1">
    <citation type="submission" date="2015-07" db="EMBL/GenBank/DDBJ databases">
        <title>Nocardia seriolae U-1 whole genome shotgun sequence.</title>
        <authorList>
            <person name="Imajoh M."/>
            <person name="Fukumoto Y."/>
            <person name="Sukeda M."/>
            <person name="Yamane J."/>
            <person name="Yamasaki K."/>
            <person name="Shimizu M."/>
            <person name="Ohnishi K."/>
            <person name="Oshima S."/>
        </authorList>
    </citation>
    <scope>NUCLEOTIDE SEQUENCE [LARGE SCALE GENOMIC DNA]</scope>
    <source>
        <strain evidence="4">U-1</strain>
    </source>
</reference>
<evidence type="ECO:0000313" key="5">
    <source>
        <dbReference type="Proteomes" id="UP000180166"/>
    </source>
</evidence>
<dbReference type="GO" id="GO:0004806">
    <property type="term" value="F:triacylglycerol lipase activity"/>
    <property type="evidence" value="ECO:0007669"/>
    <property type="project" value="InterPro"/>
</dbReference>
<dbReference type="Proteomes" id="UP000037179">
    <property type="component" value="Unassembled WGS sequence"/>
</dbReference>
<sequence length="144" mass="15232">MAQPLSEQGTVVDSTPLRGEELIPYAGSGFRIVYRTVGQSGEPEVSGGVVYVPEGKEPEGGWPVVSWGHGTSGMTEGCAPSRTGNVIDGTEDQAPDLSRFLAAGYAVAASDYIGLGAPGYHEYLAGRAEGHCSPRRWRPNTHRN</sequence>
<dbReference type="Gene3D" id="3.40.50.1820">
    <property type="entry name" value="alpha/beta hydrolase"/>
    <property type="match status" value="1"/>
</dbReference>